<feature type="transmembrane region" description="Helical" evidence="1">
    <location>
        <begin position="169"/>
        <end position="193"/>
    </location>
</feature>
<feature type="transmembrane region" description="Helical" evidence="1">
    <location>
        <begin position="228"/>
        <end position="244"/>
    </location>
</feature>
<dbReference type="RefSeq" id="WP_285458644.1">
    <property type="nucleotide sequence ID" value="NZ_CP127173.1"/>
</dbReference>
<accession>A0ABY8Y056</accession>
<keyword evidence="1" id="KW-0812">Transmembrane</keyword>
<gene>
    <name evidence="2" type="ORF">QP939_21740</name>
</gene>
<keyword evidence="1" id="KW-0472">Membrane</keyword>
<evidence type="ECO:0000313" key="2">
    <source>
        <dbReference type="EMBL" id="WIV61032.1"/>
    </source>
</evidence>
<sequence>MTENGASRTLHLHTVPFHESGRCAASVSCGAPAEPRERAPYEAHQLNNDEARLLTAAVRVAEDDIERGAGELADAVALARRTEIEAHTAVRDVERVVAEAEVAQARVNSVQDRHRWDGAESRLVKRRWVSVVTWAATIAAACYDTAFFLKMFLKMIDRPWSWSDPVSYAALLPGPLIAAGLLLCGHGVAQAFARSRAQWERKTQYQRKDPDRRRSADDLPWPDWRPPLVFLALLLITVAIWALIRARDFSHVDPPVRLAFTLLLLVFNLTCVGLKVLQYNPYAETKKLAEATLATVAARERQAIESATAKITAHTEATYALRTAVSRLQANGLHKMDEAWEAILRDRDGHGRTGEIAPEFAPAGRWRFAGVKMPSIQVASMDEVVGFADDLDPGEVRTRLAVAIEGRS</sequence>
<reference evidence="2 3" key="1">
    <citation type="submission" date="2023-06" db="EMBL/GenBank/DDBJ databases">
        <authorList>
            <person name="Oyuntsetseg B."/>
            <person name="Kim S.B."/>
        </authorList>
    </citation>
    <scope>NUCLEOTIDE SEQUENCE [LARGE SCALE GENOMIC DNA]</scope>
    <source>
        <strain evidence="2 3">2-2</strain>
    </source>
</reference>
<keyword evidence="1" id="KW-1133">Transmembrane helix</keyword>
<proteinExistence type="predicted"/>
<feature type="transmembrane region" description="Helical" evidence="1">
    <location>
        <begin position="256"/>
        <end position="277"/>
    </location>
</feature>
<evidence type="ECO:0000256" key="1">
    <source>
        <dbReference type="SAM" id="Phobius"/>
    </source>
</evidence>
<dbReference type="EMBL" id="CP127173">
    <property type="protein sequence ID" value="WIV61032.1"/>
    <property type="molecule type" value="Genomic_DNA"/>
</dbReference>
<organism evidence="2 3">
    <name type="scientific">Amycolatopsis nalaikhensis</name>
    <dbReference type="NCBI Taxonomy" id="715472"/>
    <lineage>
        <taxon>Bacteria</taxon>
        <taxon>Bacillati</taxon>
        <taxon>Actinomycetota</taxon>
        <taxon>Actinomycetes</taxon>
        <taxon>Pseudonocardiales</taxon>
        <taxon>Pseudonocardiaceae</taxon>
        <taxon>Amycolatopsis</taxon>
    </lineage>
</organism>
<dbReference type="Proteomes" id="UP001227101">
    <property type="component" value="Chromosome"/>
</dbReference>
<evidence type="ECO:0000313" key="3">
    <source>
        <dbReference type="Proteomes" id="UP001227101"/>
    </source>
</evidence>
<keyword evidence="3" id="KW-1185">Reference proteome</keyword>
<feature type="transmembrane region" description="Helical" evidence="1">
    <location>
        <begin position="128"/>
        <end position="149"/>
    </location>
</feature>
<name>A0ABY8Y056_9PSEU</name>
<protein>
    <submittedName>
        <fullName evidence="2">Uncharacterized protein</fullName>
    </submittedName>
</protein>